<organism evidence="1 2">
    <name type="scientific">Rotaria socialis</name>
    <dbReference type="NCBI Taxonomy" id="392032"/>
    <lineage>
        <taxon>Eukaryota</taxon>
        <taxon>Metazoa</taxon>
        <taxon>Spiralia</taxon>
        <taxon>Gnathifera</taxon>
        <taxon>Rotifera</taxon>
        <taxon>Eurotatoria</taxon>
        <taxon>Bdelloidea</taxon>
        <taxon>Philodinida</taxon>
        <taxon>Philodinidae</taxon>
        <taxon>Rotaria</taxon>
    </lineage>
</organism>
<sequence>LRRSRVTASDDEQVVSEVLSVNLESDTSPVIVAVSLGSSFKKLETHDFSCCVTSVVCPQADLESVVLLLICSKSLENST</sequence>
<accession>A0A821W277</accession>
<name>A0A821W277_9BILA</name>
<reference evidence="1" key="1">
    <citation type="submission" date="2021-02" db="EMBL/GenBank/DDBJ databases">
        <authorList>
            <person name="Nowell W R."/>
        </authorList>
    </citation>
    <scope>NUCLEOTIDE SEQUENCE</scope>
</reference>
<evidence type="ECO:0000313" key="2">
    <source>
        <dbReference type="Proteomes" id="UP000663873"/>
    </source>
</evidence>
<dbReference type="EMBL" id="CAJOBP010081785">
    <property type="protein sequence ID" value="CAF4917170.1"/>
    <property type="molecule type" value="Genomic_DNA"/>
</dbReference>
<protein>
    <submittedName>
        <fullName evidence="1">Uncharacterized protein</fullName>
    </submittedName>
</protein>
<gene>
    <name evidence="1" type="ORF">UJA718_LOCUS46245</name>
</gene>
<feature type="non-terminal residue" evidence="1">
    <location>
        <position position="1"/>
    </location>
</feature>
<evidence type="ECO:0000313" key="1">
    <source>
        <dbReference type="EMBL" id="CAF4917170.1"/>
    </source>
</evidence>
<dbReference type="Proteomes" id="UP000663873">
    <property type="component" value="Unassembled WGS sequence"/>
</dbReference>
<keyword evidence="2" id="KW-1185">Reference proteome</keyword>
<dbReference type="AlphaFoldDB" id="A0A821W277"/>
<comment type="caution">
    <text evidence="1">The sequence shown here is derived from an EMBL/GenBank/DDBJ whole genome shotgun (WGS) entry which is preliminary data.</text>
</comment>
<proteinExistence type="predicted"/>